<dbReference type="Pfam" id="PF00437">
    <property type="entry name" value="T2SSE"/>
    <property type="match status" value="1"/>
</dbReference>
<evidence type="ECO:0000259" key="4">
    <source>
        <dbReference type="PROSITE" id="PS00662"/>
    </source>
</evidence>
<accession>W0V349</accession>
<dbReference type="SUPFAM" id="SSF52540">
    <property type="entry name" value="P-loop containing nucleoside triphosphate hydrolases"/>
    <property type="match status" value="1"/>
</dbReference>
<dbReference type="GO" id="GO:0005886">
    <property type="term" value="C:plasma membrane"/>
    <property type="evidence" value="ECO:0007669"/>
    <property type="project" value="TreeGrafter"/>
</dbReference>
<dbReference type="SUPFAM" id="SSF160246">
    <property type="entry name" value="EspE N-terminal domain-like"/>
    <property type="match status" value="1"/>
</dbReference>
<dbReference type="CDD" id="cd01129">
    <property type="entry name" value="PulE-GspE-like"/>
    <property type="match status" value="1"/>
</dbReference>
<dbReference type="InterPro" id="IPR001482">
    <property type="entry name" value="T2SS/T4SS_dom"/>
</dbReference>
<dbReference type="GO" id="GO:0016887">
    <property type="term" value="F:ATP hydrolysis activity"/>
    <property type="evidence" value="ECO:0007669"/>
    <property type="project" value="TreeGrafter"/>
</dbReference>
<dbReference type="PANTHER" id="PTHR30258">
    <property type="entry name" value="TYPE II SECRETION SYSTEM PROTEIN GSPE-RELATED"/>
    <property type="match status" value="1"/>
</dbReference>
<dbReference type="Gene3D" id="3.30.300.160">
    <property type="entry name" value="Type II secretion system, protein E, N-terminal domain"/>
    <property type="match status" value="1"/>
</dbReference>
<sequence length="593" mass="65660">MKNAPPKLLDLQQIFTWLLADGLVATANVKTVFAQAQGILKNTIGNMHPLCAVAHCKLLSALPPHKLLTLDFLSEWLAGKASLPFMRIDPLKVDFTKVADVMSASYAARFNILPVELTHNTLVIATAEPFALDWESEIIKVSRRTIKLVIANPLDIAQYISQFFSLAKSIKNANKSTGQDLALRNNFEQLVELGRSNKQVDANDQHIINIVDWLWQYSFEQRASDIHLEPKRDIGSVRFRIDGVLHQVYQVPAVVLLAMTARIKLLGRMDVIEKRRPQDGRVKTRTAGGQEIELRLSTLPTAFGEKLVMRIFDPEVVVKTLPELGFPPDDASRWDALTSRPHGIILVTGPTGSGKTTTLYTTLKALATPEVNVCTVEDPIEMVEVAFNQMQVQPGIDLSFADGVRALMRQDPDIIMIGEIRDLATAEMAIQAALTGHLVLSTLHTNDAPSAVMRLLELGVPYYLLEATLIGVMAQRLVRTLCPDCKSQDGEINDDIWRSLGGAWNLAKPAKVYRPVGCPECRQTGYRGRTGIYELLSITEAFSQLVKEDTDIHALRRQSIRDGMKPLRIAGALKIIEGVTTQEEVLKVTAALS</sequence>
<dbReference type="EMBL" id="HG322949">
    <property type="protein sequence ID" value="CDG81783.1"/>
    <property type="molecule type" value="Genomic_DNA"/>
</dbReference>
<keyword evidence="2" id="KW-0547">Nucleotide-binding</keyword>
<dbReference type="InterPro" id="IPR037257">
    <property type="entry name" value="T2SS_E_N_sf"/>
</dbReference>
<keyword evidence="6" id="KW-1185">Reference proteome</keyword>
<dbReference type="AlphaFoldDB" id="W0V349"/>
<keyword evidence="3" id="KW-0067">ATP-binding</keyword>
<organism evidence="5 6">
    <name type="scientific">Janthinobacterium agaricidamnosum NBRC 102515 = DSM 9628</name>
    <dbReference type="NCBI Taxonomy" id="1349767"/>
    <lineage>
        <taxon>Bacteria</taxon>
        <taxon>Pseudomonadati</taxon>
        <taxon>Pseudomonadota</taxon>
        <taxon>Betaproteobacteria</taxon>
        <taxon>Burkholderiales</taxon>
        <taxon>Oxalobacteraceae</taxon>
        <taxon>Janthinobacterium</taxon>
    </lineage>
</organism>
<dbReference type="STRING" id="1349767.GJA_1129"/>
<reference evidence="5 6" key="1">
    <citation type="journal article" date="2015" name="Genome Announc.">
        <title>Genome Sequence of Mushroom Soft-Rot Pathogen Janthinobacterium agaricidamnosum.</title>
        <authorList>
            <person name="Graupner K."/>
            <person name="Lackner G."/>
            <person name="Hertweck C."/>
        </authorList>
    </citation>
    <scope>NUCLEOTIDE SEQUENCE [LARGE SCALE GENOMIC DNA]</scope>
    <source>
        <strain evidence="6">NBRC 102515 / DSM 9628</strain>
    </source>
</reference>
<dbReference type="OrthoDB" id="5790493at2"/>
<feature type="domain" description="Bacterial type II secretion system protein E" evidence="4">
    <location>
        <begin position="408"/>
        <end position="422"/>
    </location>
</feature>
<dbReference type="Proteomes" id="UP000027604">
    <property type="component" value="Chromosome I"/>
</dbReference>
<dbReference type="InterPro" id="IPR003593">
    <property type="entry name" value="AAA+_ATPase"/>
</dbReference>
<evidence type="ECO:0000256" key="1">
    <source>
        <dbReference type="ARBA" id="ARBA00006611"/>
    </source>
</evidence>
<dbReference type="InterPro" id="IPR027417">
    <property type="entry name" value="P-loop_NTPase"/>
</dbReference>
<dbReference type="Gene3D" id="3.40.50.300">
    <property type="entry name" value="P-loop containing nucleotide triphosphate hydrolases"/>
    <property type="match status" value="1"/>
</dbReference>
<name>W0V349_9BURK</name>
<evidence type="ECO:0000313" key="6">
    <source>
        <dbReference type="Proteomes" id="UP000027604"/>
    </source>
</evidence>
<evidence type="ECO:0000313" key="5">
    <source>
        <dbReference type="EMBL" id="CDG81783.1"/>
    </source>
</evidence>
<evidence type="ECO:0000256" key="3">
    <source>
        <dbReference type="ARBA" id="ARBA00022840"/>
    </source>
</evidence>
<dbReference type="KEGG" id="jag:GJA_1129"/>
<protein>
    <submittedName>
        <fullName evidence="5">Type II/IV secretion system family protein</fullName>
    </submittedName>
</protein>
<evidence type="ECO:0000256" key="2">
    <source>
        <dbReference type="ARBA" id="ARBA00022741"/>
    </source>
</evidence>
<comment type="similarity">
    <text evidence="1">Belongs to the GSP E family.</text>
</comment>
<proteinExistence type="inferred from homology"/>
<dbReference type="Pfam" id="PF05157">
    <property type="entry name" value="MshEN"/>
    <property type="match status" value="1"/>
</dbReference>
<dbReference type="PROSITE" id="PS00662">
    <property type="entry name" value="T2SP_E"/>
    <property type="match status" value="1"/>
</dbReference>
<dbReference type="GO" id="GO:0005524">
    <property type="term" value="F:ATP binding"/>
    <property type="evidence" value="ECO:0007669"/>
    <property type="project" value="UniProtKB-KW"/>
</dbReference>
<dbReference type="PATRIC" id="fig|1349767.4.peg.2854"/>
<dbReference type="InterPro" id="IPR007831">
    <property type="entry name" value="T2SS_GspE_N"/>
</dbReference>
<dbReference type="RefSeq" id="WP_038489540.1">
    <property type="nucleotide sequence ID" value="NZ_BCTH01000062.1"/>
</dbReference>
<gene>
    <name evidence="5" type="ORF">GJA_1129</name>
</gene>
<dbReference type="FunFam" id="3.40.50.300:FF:000398">
    <property type="entry name" value="Type IV pilus assembly ATPase PilB"/>
    <property type="match status" value="1"/>
</dbReference>
<dbReference type="SMART" id="SM00382">
    <property type="entry name" value="AAA"/>
    <property type="match status" value="1"/>
</dbReference>
<dbReference type="Gene3D" id="3.30.450.90">
    <property type="match status" value="1"/>
</dbReference>
<dbReference type="eggNOG" id="COG2804">
    <property type="taxonomic scope" value="Bacteria"/>
</dbReference>
<dbReference type="PANTHER" id="PTHR30258:SF13">
    <property type="entry name" value="SECRETION PATHWAY ATPASE-RELATED"/>
    <property type="match status" value="1"/>
</dbReference>
<dbReference type="HOGENOM" id="CLU_013446_10_3_4"/>